<feature type="domain" description="NlpC/P60" evidence="7">
    <location>
        <begin position="67"/>
        <end position="202"/>
    </location>
</feature>
<keyword evidence="6" id="KW-0732">Signal</keyword>
<dbReference type="AlphaFoldDB" id="A0A3T0DJC3"/>
<keyword evidence="2" id="KW-0645">Protease</keyword>
<dbReference type="SUPFAM" id="SSF54001">
    <property type="entry name" value="Cysteine proteinases"/>
    <property type="match status" value="1"/>
</dbReference>
<accession>A0A3T0DJC3</accession>
<dbReference type="Gene3D" id="3.90.1720.10">
    <property type="entry name" value="endopeptidase domain like (from Nostoc punctiforme)"/>
    <property type="match status" value="1"/>
</dbReference>
<dbReference type="Proteomes" id="UP000283000">
    <property type="component" value="Chromosome"/>
</dbReference>
<dbReference type="GO" id="GO:0006508">
    <property type="term" value="P:proteolysis"/>
    <property type="evidence" value="ECO:0007669"/>
    <property type="project" value="UniProtKB-KW"/>
</dbReference>
<feature type="compositionally biased region" description="Low complexity" evidence="5">
    <location>
        <begin position="38"/>
        <end position="64"/>
    </location>
</feature>
<proteinExistence type="inferred from homology"/>
<comment type="similarity">
    <text evidence="1">Belongs to the peptidase C40 family.</text>
</comment>
<feature type="signal peptide" evidence="6">
    <location>
        <begin position="1"/>
        <end position="30"/>
    </location>
</feature>
<evidence type="ECO:0000256" key="2">
    <source>
        <dbReference type="ARBA" id="ARBA00022670"/>
    </source>
</evidence>
<feature type="region of interest" description="Disordered" evidence="5">
    <location>
        <begin position="79"/>
        <end position="98"/>
    </location>
</feature>
<evidence type="ECO:0000256" key="3">
    <source>
        <dbReference type="ARBA" id="ARBA00022801"/>
    </source>
</evidence>
<keyword evidence="3 8" id="KW-0378">Hydrolase</keyword>
<feature type="region of interest" description="Disordered" evidence="5">
    <location>
        <begin position="28"/>
        <end position="69"/>
    </location>
</feature>
<dbReference type="InterPro" id="IPR000064">
    <property type="entry name" value="NLP_P60_dom"/>
</dbReference>
<evidence type="ECO:0000256" key="6">
    <source>
        <dbReference type="SAM" id="SignalP"/>
    </source>
</evidence>
<dbReference type="InterPro" id="IPR038765">
    <property type="entry name" value="Papain-like_cys_pep_sf"/>
</dbReference>
<protein>
    <submittedName>
        <fullName evidence="8">Cell wall-associated hydrolase</fullName>
    </submittedName>
</protein>
<dbReference type="GO" id="GO:0008234">
    <property type="term" value="F:cysteine-type peptidase activity"/>
    <property type="evidence" value="ECO:0007669"/>
    <property type="project" value="UniProtKB-KW"/>
</dbReference>
<evidence type="ECO:0000256" key="5">
    <source>
        <dbReference type="SAM" id="MobiDB-lite"/>
    </source>
</evidence>
<organism evidence="8 9">
    <name type="scientific">Brevibacterium aurantiacum</name>
    <dbReference type="NCBI Taxonomy" id="273384"/>
    <lineage>
        <taxon>Bacteria</taxon>
        <taxon>Bacillati</taxon>
        <taxon>Actinomycetota</taxon>
        <taxon>Actinomycetes</taxon>
        <taxon>Micrococcales</taxon>
        <taxon>Brevibacteriaceae</taxon>
        <taxon>Brevibacterium</taxon>
    </lineage>
</organism>
<dbReference type="PROSITE" id="PS51935">
    <property type="entry name" value="NLPC_P60"/>
    <property type="match status" value="1"/>
</dbReference>
<dbReference type="EMBL" id="CP025330">
    <property type="protein sequence ID" value="AZT95140.1"/>
    <property type="molecule type" value="Genomic_DNA"/>
</dbReference>
<evidence type="ECO:0000256" key="4">
    <source>
        <dbReference type="ARBA" id="ARBA00022807"/>
    </source>
</evidence>
<dbReference type="RefSeq" id="WP_127363390.1">
    <property type="nucleotide sequence ID" value="NZ_CP025330.1"/>
</dbReference>
<feature type="chain" id="PRO_5019149778" evidence="6">
    <location>
        <begin position="31"/>
        <end position="204"/>
    </location>
</feature>
<name>A0A3T0DJC3_BREAU</name>
<evidence type="ECO:0000259" key="7">
    <source>
        <dbReference type="PROSITE" id="PS51935"/>
    </source>
</evidence>
<evidence type="ECO:0000313" key="9">
    <source>
        <dbReference type="Proteomes" id="UP000283000"/>
    </source>
</evidence>
<gene>
    <name evidence="8" type="ORF">CXR23_19960</name>
</gene>
<keyword evidence="4" id="KW-0788">Thiol protease</keyword>
<sequence>MKVTRTLASTALTVGLVAGGTALVSAPAQAAPEAGSHNQVRNQQSQNQQSQNQQSQNQQGQTQQTEDEARDEIIDRAQTWVDQQVPYDMTGYHPDPQGNEYRTDCSGFVSMAWGLDASENTVTLPDFAETIDKEDLKPGDVLMKGGPGTEGANGHVAIFNGWANDEHTAYYGIEEGGSTGTVAREISYPYDQDDAFVPYRLKGL</sequence>
<evidence type="ECO:0000313" key="8">
    <source>
        <dbReference type="EMBL" id="AZT95140.1"/>
    </source>
</evidence>
<evidence type="ECO:0000256" key="1">
    <source>
        <dbReference type="ARBA" id="ARBA00007074"/>
    </source>
</evidence>
<reference evidence="8 9" key="1">
    <citation type="submission" date="2017-12" db="EMBL/GenBank/DDBJ databases">
        <authorList>
            <person name="Levesque S."/>
        </authorList>
    </citation>
    <scope>NUCLEOTIDE SEQUENCE [LARGE SCALE GENOMIC DNA]</scope>
    <source>
        <strain evidence="8 9">SMQ-1417</strain>
    </source>
</reference>
<reference evidence="8 9" key="2">
    <citation type="submission" date="2019-01" db="EMBL/GenBank/DDBJ databases">
        <title>Comparative genomic analysis of Brevibacterium aurantiacum sheds light on its evolution and its adaptation to smear-ripened cheeses.</title>
        <authorList>
            <person name="Moineau S."/>
        </authorList>
    </citation>
    <scope>NUCLEOTIDE SEQUENCE [LARGE SCALE GENOMIC DNA]</scope>
    <source>
        <strain evidence="8 9">SMQ-1417</strain>
    </source>
</reference>